<evidence type="ECO:0000313" key="2">
    <source>
        <dbReference type="EMBL" id="MBE0465426.1"/>
    </source>
</evidence>
<name>A0ABR9G3F9_9GAMM</name>
<evidence type="ECO:0000313" key="3">
    <source>
        <dbReference type="Proteomes" id="UP001645038"/>
    </source>
</evidence>
<sequence>MKLINKIRLSSFAIFFASGATLVLGSENNLVMESWELLMWILRISGIVAIATTFILLIQGFGSYLDDHQKEKNNKHR</sequence>
<keyword evidence="1" id="KW-1133">Transmembrane helix</keyword>
<feature type="transmembrane region" description="Helical" evidence="1">
    <location>
        <begin position="41"/>
        <end position="65"/>
    </location>
</feature>
<comment type="caution">
    <text evidence="2">The sequence shown here is derived from an EMBL/GenBank/DDBJ whole genome shotgun (WGS) entry which is preliminary data.</text>
</comment>
<accession>A0ABR9G3F9</accession>
<reference evidence="2 3" key="1">
    <citation type="submission" date="2020-07" db="EMBL/GenBank/DDBJ databases">
        <title>Halophilic bacteria isolated from french cheeses.</title>
        <authorList>
            <person name="Kothe C.I."/>
            <person name="Farah-Kraiem B."/>
            <person name="Renault P."/>
            <person name="Dridi B."/>
        </authorList>
    </citation>
    <scope>NUCLEOTIDE SEQUENCE [LARGE SCALE GENOMIC DNA]</scope>
    <source>
        <strain evidence="2 3">FME20</strain>
    </source>
</reference>
<keyword evidence="3" id="KW-1185">Reference proteome</keyword>
<dbReference type="Proteomes" id="UP001645038">
    <property type="component" value="Unassembled WGS sequence"/>
</dbReference>
<proteinExistence type="predicted"/>
<organism evidence="2 3">
    <name type="scientific">Halomonas colorata</name>
    <dbReference type="NCBI Taxonomy" id="2742615"/>
    <lineage>
        <taxon>Bacteria</taxon>
        <taxon>Pseudomonadati</taxon>
        <taxon>Pseudomonadota</taxon>
        <taxon>Gammaproteobacteria</taxon>
        <taxon>Oceanospirillales</taxon>
        <taxon>Halomonadaceae</taxon>
        <taxon>Halomonas</taxon>
    </lineage>
</organism>
<gene>
    <name evidence="2" type="ORF">EI547_18565</name>
</gene>
<keyword evidence="1" id="KW-0472">Membrane</keyword>
<protein>
    <submittedName>
        <fullName evidence="2">Uncharacterized protein</fullName>
    </submittedName>
</protein>
<dbReference type="RefSeq" id="WP_192539847.1">
    <property type="nucleotide sequence ID" value="NZ_RRZB01000090.1"/>
</dbReference>
<keyword evidence="1" id="KW-0812">Transmembrane</keyword>
<dbReference type="EMBL" id="RRZB01000090">
    <property type="protein sequence ID" value="MBE0465426.1"/>
    <property type="molecule type" value="Genomic_DNA"/>
</dbReference>
<evidence type="ECO:0000256" key="1">
    <source>
        <dbReference type="SAM" id="Phobius"/>
    </source>
</evidence>